<dbReference type="InterPro" id="IPR000989">
    <property type="entry name" value="Rep"/>
</dbReference>
<keyword evidence="7" id="KW-1185">Reference proteome</keyword>
<evidence type="ECO:0000256" key="3">
    <source>
        <dbReference type="SAM" id="MobiDB-lite"/>
    </source>
</evidence>
<evidence type="ECO:0000313" key="4">
    <source>
        <dbReference type="EMBL" id="MDR8526222.1"/>
    </source>
</evidence>
<comment type="caution">
    <text evidence="4">The sequence shown here is derived from an EMBL/GenBank/DDBJ whole genome shotgun (WGS) entry which is preliminary data.</text>
</comment>
<dbReference type="Proteomes" id="UP001271263">
    <property type="component" value="Unassembled WGS sequence"/>
</dbReference>
<feature type="region of interest" description="Disordered" evidence="3">
    <location>
        <begin position="1"/>
        <end position="23"/>
    </location>
</feature>
<comment type="similarity">
    <text evidence="1">Belongs to the Gram-positive plasmids replication protein type 1 family.</text>
</comment>
<evidence type="ECO:0000313" key="6">
    <source>
        <dbReference type="Proteomes" id="UP001259340"/>
    </source>
</evidence>
<dbReference type="Proteomes" id="UP001259340">
    <property type="component" value="Unassembled WGS sequence"/>
</dbReference>
<feature type="compositionally biased region" description="Basic and acidic residues" evidence="3">
    <location>
        <begin position="1"/>
        <end position="16"/>
    </location>
</feature>
<dbReference type="RefSeq" id="WP_310656081.1">
    <property type="nucleotide sequence ID" value="NZ_JAPMLA010000023.1"/>
</dbReference>
<sequence>MVSKQRSEADFERSEKSALGINAKSITPPLADLAKRQENRAERYRIQSVARELFAREGFKQKLEREYDYHRTCKCLVVRQGEVQVRKSKEHKTAFYGGLVTCGSVWSCPVCTAKIQERRRTEISTAMDKAYQDGMKCVMVTLTFPHMAFQKLDDLVKRQADALQKMRAGKPWQKIKDRAGYHGLIRSLELTYGENGWHPHTHEIWMVSKDCDADWLKEKILSRWESACIRAGLLDEKKLDDFRKHAVDVKDNASNSDYLAKMDDSKHWGADREIAKASTKTGRKKGIHPFQFLVQYAEGDDKAGYRWIEYSDVMKGKRQLFWSRGLKAWADIEDLTDEELAAKQDDKADLLALLSGDQWFIVLKHKARSKILNLAENGGKAAMDEWFNCHGRTWRVDTATGEIIDC</sequence>
<evidence type="ECO:0000313" key="5">
    <source>
        <dbReference type="EMBL" id="MDW4826596.1"/>
    </source>
</evidence>
<reference evidence="4" key="2">
    <citation type="submission" date="2022-11" db="EMBL/GenBank/DDBJ databases">
        <title>Prophages regulate Shewanella fidelis motility and biofilm formation: implications for gut colonization dynamics in Ciona robusta.</title>
        <authorList>
            <person name="Natarajan O."/>
            <person name="Gibboney S.L."/>
            <person name="Young M.N."/>
            <person name="Lim S.J."/>
            <person name="Pluta N."/>
            <person name="Atkinson C.G.F."/>
            <person name="Leigh B.A."/>
            <person name="Liberti A."/>
            <person name="Kees E."/>
            <person name="Breitbart M."/>
            <person name="Gralnick J."/>
            <person name="Dishaw L.J."/>
        </authorList>
    </citation>
    <scope>NUCLEOTIDE SEQUENCE</scope>
    <source>
        <strain evidence="4">3313</strain>
    </source>
</reference>
<evidence type="ECO:0000256" key="1">
    <source>
        <dbReference type="ARBA" id="ARBA00008909"/>
    </source>
</evidence>
<reference evidence="5 7" key="1">
    <citation type="journal article" date="2022" name="bioRxiv">
        <title>Prophages regulate Shewanella fidelis 3313 motility and biofilm formation: implications for gut colonization dynamics in Ciona robusta.</title>
        <authorList>
            <person name="Natarajan O."/>
            <person name="Gibboney S.L."/>
            <person name="Young M.N."/>
            <person name="Lim S.J."/>
            <person name="Pluta N."/>
            <person name="Atkinson C.G."/>
            <person name="Leigh B.A."/>
            <person name="Liberti A."/>
            <person name="Kees E.D."/>
            <person name="Breitbart M."/>
            <person name="Gralnick J.A."/>
            <person name="Dishaw L.J."/>
        </authorList>
    </citation>
    <scope>NUCLEOTIDE SEQUENCE [LARGE SCALE GENOMIC DNA]</scope>
    <source>
        <strain evidence="5 7">JG4066</strain>
    </source>
</reference>
<dbReference type="Pfam" id="PF01446">
    <property type="entry name" value="Rep_1"/>
    <property type="match status" value="1"/>
</dbReference>
<protein>
    <submittedName>
        <fullName evidence="4">Protein rep</fullName>
    </submittedName>
</protein>
<keyword evidence="2" id="KW-0235">DNA replication</keyword>
<proteinExistence type="inferred from homology"/>
<dbReference type="EMBL" id="JAPMLD010000022">
    <property type="protein sequence ID" value="MDW4826596.1"/>
    <property type="molecule type" value="Genomic_DNA"/>
</dbReference>
<dbReference type="AlphaFoldDB" id="A0AAW8NTD0"/>
<gene>
    <name evidence="4" type="ORF">OS133_21700</name>
    <name evidence="5" type="ORF">OS134_21240</name>
</gene>
<dbReference type="GO" id="GO:0006260">
    <property type="term" value="P:DNA replication"/>
    <property type="evidence" value="ECO:0007669"/>
    <property type="project" value="UniProtKB-KW"/>
</dbReference>
<evidence type="ECO:0000256" key="2">
    <source>
        <dbReference type="ARBA" id="ARBA00022705"/>
    </source>
</evidence>
<dbReference type="EMBL" id="JAPMLE010000004">
    <property type="protein sequence ID" value="MDR8526222.1"/>
    <property type="molecule type" value="Genomic_DNA"/>
</dbReference>
<organism evidence="4 6">
    <name type="scientific">Shewanella fidelis</name>
    <dbReference type="NCBI Taxonomy" id="173509"/>
    <lineage>
        <taxon>Bacteria</taxon>
        <taxon>Pseudomonadati</taxon>
        <taxon>Pseudomonadota</taxon>
        <taxon>Gammaproteobacteria</taxon>
        <taxon>Alteromonadales</taxon>
        <taxon>Shewanellaceae</taxon>
        <taxon>Shewanella</taxon>
    </lineage>
</organism>
<name>A0AAW8NTD0_9GAMM</name>
<dbReference type="GO" id="GO:0003677">
    <property type="term" value="F:DNA binding"/>
    <property type="evidence" value="ECO:0007669"/>
    <property type="project" value="InterPro"/>
</dbReference>
<evidence type="ECO:0000313" key="7">
    <source>
        <dbReference type="Proteomes" id="UP001271263"/>
    </source>
</evidence>
<accession>A0AAW8NTD0</accession>